<comment type="caution">
    <text evidence="12">The sequence shown here is derived from an EMBL/GenBank/DDBJ whole genome shotgun (WGS) entry which is preliminary data.</text>
</comment>
<sequence>MKIVVPNGYMLGSSNGAITIEICSGYGPVTMTMAMPGMAHHDDKPDHGKAEQPCAFAGLNAPAMSGADPLLLALVVAFIVATVFRTGIIVPSFHYLAAASLVALAASPASAQSTDPRRAELLRQRDAIDAELRKLDAPAPAATPTPVASTPIDTQAAPGDIIVTGRALTLTTQVTGQTDTTISDRDVRNTPARTIADIVKLSPGVTVIGGNGPRDVGVSIRGSNARNSFGARNIQVFEDDFPVTQPDGLARFDLTDPHAYGAVDVVRGPSSARYGNYAIEGAINFRTRRGRDIQGAELGLDAGSYGYLNAYATIGHGNADQDYALFGSFVRANGATGHTGYETGTINALATVALSDRDRLTGKLIYNEGEFRLSTRLSFNQFATNPYQQGCERAATAAPGCGTISVLVNGINGTRIAQTATEGDLARNDRRTIVGARWEHDLSSATTWRTQALFDSRVVNQPTGATPFKGTLDSYAISSDVTNRGRLFGMDAVSFVGLFYGYLDNQSFSFNKTPAGRNGIGAPTQTVFGDVRNLGIRAREELRLTPTLTFVAGIGAERSIINMRQTAYSYPVGASPTMTVVPALRRFGNVAPEASLVWQADPALRLHARVGTAYGIPQAGQLFVTPAGVPGDNVALKTQKNTGVDLGAELRLGRTLTAELTGYYEWFRNEQVSQSAGVNLLSFTTNVPRSIHRGVELAVEWRPDLVEGGYVRGNYSYNDQRYTQYLERLTSGAVSAVFDRDGNRIPGVIPTFANLRAGYDRPAGPLAGLGGFAEVTWRSRYWIDNANSLRVPGYALVNLNLHYDPPAGAGWWSRLSFYASLENLTDTTYVGSASIIANSLAANGTLNSPTVLRGVTGSVYAGQPRTIYAGIKGRF</sequence>
<dbReference type="EMBL" id="LIAE01009634">
    <property type="protein sequence ID" value="PAV68978.1"/>
    <property type="molecule type" value="Genomic_DNA"/>
</dbReference>
<dbReference type="Gene3D" id="2.40.170.20">
    <property type="entry name" value="TonB-dependent receptor, beta-barrel domain"/>
    <property type="match status" value="1"/>
</dbReference>
<comment type="subcellular location">
    <subcellularLocation>
        <location evidence="1">Cell outer membrane</location>
        <topology evidence="1">Multi-pass membrane protein</topology>
    </subcellularLocation>
</comment>
<keyword evidence="13" id="KW-1185">Reference proteome</keyword>
<evidence type="ECO:0000256" key="1">
    <source>
        <dbReference type="ARBA" id="ARBA00004571"/>
    </source>
</evidence>
<dbReference type="InterPro" id="IPR012910">
    <property type="entry name" value="Plug_dom"/>
</dbReference>
<dbReference type="SUPFAM" id="SSF56935">
    <property type="entry name" value="Porins"/>
    <property type="match status" value="1"/>
</dbReference>
<organism evidence="12 13">
    <name type="scientific">Diploscapter pachys</name>
    <dbReference type="NCBI Taxonomy" id="2018661"/>
    <lineage>
        <taxon>Eukaryota</taxon>
        <taxon>Metazoa</taxon>
        <taxon>Ecdysozoa</taxon>
        <taxon>Nematoda</taxon>
        <taxon>Chromadorea</taxon>
        <taxon>Rhabditida</taxon>
        <taxon>Rhabditina</taxon>
        <taxon>Rhabditomorpha</taxon>
        <taxon>Rhabditoidea</taxon>
        <taxon>Rhabditidae</taxon>
        <taxon>Diploscapter</taxon>
    </lineage>
</organism>
<gene>
    <name evidence="12" type="ORF">WR25_05602</name>
</gene>
<keyword evidence="8" id="KW-0998">Cell outer membrane</keyword>
<evidence type="ECO:0000259" key="11">
    <source>
        <dbReference type="Pfam" id="PF07715"/>
    </source>
</evidence>
<dbReference type="PROSITE" id="PS52016">
    <property type="entry name" value="TONB_DEPENDENT_REC_3"/>
    <property type="match status" value="1"/>
</dbReference>
<feature type="domain" description="TonB-dependent receptor-like beta-barrel" evidence="10">
    <location>
        <begin position="401"/>
        <end position="824"/>
    </location>
</feature>
<proteinExistence type="predicted"/>
<dbReference type="PANTHER" id="PTHR30069:SF29">
    <property type="entry name" value="HEMOGLOBIN AND HEMOGLOBIN-HAPTOGLOBIN-BINDING PROTEIN 1-RELATED"/>
    <property type="match status" value="1"/>
</dbReference>
<evidence type="ECO:0000256" key="8">
    <source>
        <dbReference type="ARBA" id="ARBA00023237"/>
    </source>
</evidence>
<keyword evidence="7" id="KW-0675">Receptor</keyword>
<name>A0A2A2K4X6_9BILA</name>
<evidence type="ECO:0000313" key="12">
    <source>
        <dbReference type="EMBL" id="PAV68978.1"/>
    </source>
</evidence>
<dbReference type="InterPro" id="IPR000531">
    <property type="entry name" value="Beta-barrel_TonB"/>
</dbReference>
<dbReference type="Pfam" id="PF07715">
    <property type="entry name" value="Plug"/>
    <property type="match status" value="1"/>
</dbReference>
<reference evidence="12 13" key="1">
    <citation type="journal article" date="2017" name="Curr. Biol.">
        <title>Genome architecture and evolution of a unichromosomal asexual nematode.</title>
        <authorList>
            <person name="Fradin H."/>
            <person name="Zegar C."/>
            <person name="Gutwein M."/>
            <person name="Lucas J."/>
            <person name="Kovtun M."/>
            <person name="Corcoran D."/>
            <person name="Baugh L.R."/>
            <person name="Kiontke K."/>
            <person name="Gunsalus K."/>
            <person name="Fitch D.H."/>
            <person name="Piano F."/>
        </authorList>
    </citation>
    <scope>NUCLEOTIDE SEQUENCE [LARGE SCALE GENOMIC DNA]</scope>
    <source>
        <strain evidence="12">PF1309</strain>
    </source>
</reference>
<evidence type="ECO:0000313" key="13">
    <source>
        <dbReference type="Proteomes" id="UP000218231"/>
    </source>
</evidence>
<dbReference type="GO" id="GO:0015344">
    <property type="term" value="F:siderophore uptake transmembrane transporter activity"/>
    <property type="evidence" value="ECO:0007669"/>
    <property type="project" value="TreeGrafter"/>
</dbReference>
<evidence type="ECO:0000259" key="10">
    <source>
        <dbReference type="Pfam" id="PF00593"/>
    </source>
</evidence>
<dbReference type="Proteomes" id="UP000218231">
    <property type="component" value="Unassembled WGS sequence"/>
</dbReference>
<evidence type="ECO:0008006" key="14">
    <source>
        <dbReference type="Google" id="ProtNLM"/>
    </source>
</evidence>
<evidence type="ECO:0000256" key="5">
    <source>
        <dbReference type="ARBA" id="ARBA00023077"/>
    </source>
</evidence>
<dbReference type="InterPro" id="IPR010917">
    <property type="entry name" value="TonB_rcpt_CS"/>
</dbReference>
<dbReference type="Gene3D" id="2.170.130.10">
    <property type="entry name" value="TonB-dependent receptor, plug domain"/>
    <property type="match status" value="1"/>
</dbReference>
<keyword evidence="4" id="KW-0732">Signal</keyword>
<keyword evidence="6 9" id="KW-0472">Membrane</keyword>
<evidence type="ECO:0000256" key="3">
    <source>
        <dbReference type="ARBA" id="ARBA00022692"/>
    </source>
</evidence>
<dbReference type="Pfam" id="PF00593">
    <property type="entry name" value="TonB_dep_Rec_b-barrel"/>
    <property type="match status" value="1"/>
</dbReference>
<evidence type="ECO:0000256" key="2">
    <source>
        <dbReference type="ARBA" id="ARBA00022448"/>
    </source>
</evidence>
<dbReference type="InterPro" id="IPR037066">
    <property type="entry name" value="Plug_dom_sf"/>
</dbReference>
<keyword evidence="5" id="KW-0798">TonB box</keyword>
<evidence type="ECO:0000256" key="4">
    <source>
        <dbReference type="ARBA" id="ARBA00022729"/>
    </source>
</evidence>
<dbReference type="InterPro" id="IPR039426">
    <property type="entry name" value="TonB-dep_rcpt-like"/>
</dbReference>
<evidence type="ECO:0000256" key="7">
    <source>
        <dbReference type="ARBA" id="ARBA00023170"/>
    </source>
</evidence>
<dbReference type="CDD" id="cd01347">
    <property type="entry name" value="ligand_gated_channel"/>
    <property type="match status" value="1"/>
</dbReference>
<dbReference type="PROSITE" id="PS01156">
    <property type="entry name" value="TONB_DEPENDENT_REC_2"/>
    <property type="match status" value="1"/>
</dbReference>
<keyword evidence="9" id="KW-1133">Transmembrane helix</keyword>
<feature type="transmembrane region" description="Helical" evidence="9">
    <location>
        <begin position="70"/>
        <end position="88"/>
    </location>
</feature>
<feature type="domain" description="TonB-dependent receptor plug" evidence="11">
    <location>
        <begin position="175"/>
        <end position="282"/>
    </location>
</feature>
<keyword evidence="2" id="KW-0813">Transport</keyword>
<dbReference type="PANTHER" id="PTHR30069">
    <property type="entry name" value="TONB-DEPENDENT OUTER MEMBRANE RECEPTOR"/>
    <property type="match status" value="1"/>
</dbReference>
<dbReference type="AlphaFoldDB" id="A0A2A2K4X6"/>
<dbReference type="GO" id="GO:0044718">
    <property type="term" value="P:siderophore transmembrane transport"/>
    <property type="evidence" value="ECO:0007669"/>
    <property type="project" value="TreeGrafter"/>
</dbReference>
<dbReference type="InterPro" id="IPR036942">
    <property type="entry name" value="Beta-barrel_TonB_sf"/>
</dbReference>
<keyword evidence="3 9" id="KW-0812">Transmembrane</keyword>
<accession>A0A2A2K4X6</accession>
<evidence type="ECO:0000256" key="9">
    <source>
        <dbReference type="SAM" id="Phobius"/>
    </source>
</evidence>
<evidence type="ECO:0000256" key="6">
    <source>
        <dbReference type="ARBA" id="ARBA00023136"/>
    </source>
</evidence>
<protein>
    <recommendedName>
        <fullName evidence="14">TonB-dependent receptor plug domain-containing protein</fullName>
    </recommendedName>
</protein>